<name>A0A2H9T5Q1_9ZZZZ</name>
<proteinExistence type="inferred from homology"/>
<dbReference type="AlphaFoldDB" id="A0A2H9T5Q1"/>
<evidence type="ECO:0000256" key="2">
    <source>
        <dbReference type="ARBA" id="ARBA00005774"/>
    </source>
</evidence>
<comment type="subcellular location">
    <subcellularLocation>
        <location evidence="1">Cell membrane</location>
        <topology evidence="1">Multi-pass membrane protein</topology>
    </subcellularLocation>
</comment>
<keyword evidence="6 7" id="KW-0472">Membrane</keyword>
<evidence type="ECO:0000313" key="8">
    <source>
        <dbReference type="EMBL" id="PJE78529.1"/>
    </source>
</evidence>
<dbReference type="Pfam" id="PF03350">
    <property type="entry name" value="UPF0114"/>
    <property type="match status" value="1"/>
</dbReference>
<feature type="transmembrane region" description="Helical" evidence="7">
    <location>
        <begin position="20"/>
        <end position="41"/>
    </location>
</feature>
<evidence type="ECO:0000256" key="6">
    <source>
        <dbReference type="ARBA" id="ARBA00023136"/>
    </source>
</evidence>
<dbReference type="PANTHER" id="PTHR38596:SF1">
    <property type="entry name" value="UPF0114 PROTEIN YQHA"/>
    <property type="match status" value="1"/>
</dbReference>
<gene>
    <name evidence="8" type="ORF">CI610_02522</name>
</gene>
<dbReference type="GO" id="GO:0005886">
    <property type="term" value="C:plasma membrane"/>
    <property type="evidence" value="ECO:0007669"/>
    <property type="project" value="UniProtKB-SubCell"/>
</dbReference>
<sequence>MEKIIEWLLYSSRWLLAPIYLGLSLVLCVLTIEFYQGIFYLISNISTLEEHDVTLKVLGLIDIVLVAGLLVMVMYSGYENFVSKLDITEGREKLNWMGKMDFTSLKAKVAASIVAISSIHLLKIFMDAHNIDNSKLLWYVIIHLTFVVSAVLMGLLSCLQHKTDAQLKIHDEIYNKSIQIPK</sequence>
<keyword evidence="3" id="KW-1003">Cell membrane</keyword>
<evidence type="ECO:0000256" key="3">
    <source>
        <dbReference type="ARBA" id="ARBA00022475"/>
    </source>
</evidence>
<reference evidence="8" key="1">
    <citation type="journal article" date="2017" name="Appl. Environ. Microbiol.">
        <title>Molecular characterization of an Endozoicomonas-like organism causing infection in king scallop Pecten maximus L.</title>
        <authorList>
            <person name="Cano I."/>
            <person name="van Aerle R."/>
            <person name="Ross S."/>
            <person name="Verner-Jeffreys D.W."/>
            <person name="Paley R.K."/>
            <person name="Rimmer G."/>
            <person name="Ryder D."/>
            <person name="Hooper P."/>
            <person name="Stone D."/>
            <person name="Feist S.W."/>
        </authorList>
    </citation>
    <scope>NUCLEOTIDE SEQUENCE</scope>
</reference>
<organism evidence="8">
    <name type="scientific">invertebrate metagenome</name>
    <dbReference type="NCBI Taxonomy" id="1711999"/>
    <lineage>
        <taxon>unclassified sequences</taxon>
        <taxon>metagenomes</taxon>
        <taxon>organismal metagenomes</taxon>
    </lineage>
</organism>
<dbReference type="NCBIfam" id="TIGR00645">
    <property type="entry name" value="HI0507"/>
    <property type="match status" value="1"/>
</dbReference>
<dbReference type="PANTHER" id="PTHR38596">
    <property type="entry name" value="UPF0114 PROTEIN YQHA"/>
    <property type="match status" value="1"/>
</dbReference>
<feature type="transmembrane region" description="Helical" evidence="7">
    <location>
        <begin position="53"/>
        <end position="75"/>
    </location>
</feature>
<comment type="similarity">
    <text evidence="2">Belongs to the UPF0114 family.</text>
</comment>
<evidence type="ECO:0000256" key="7">
    <source>
        <dbReference type="SAM" id="Phobius"/>
    </source>
</evidence>
<comment type="caution">
    <text evidence="8">The sequence shown here is derived from an EMBL/GenBank/DDBJ whole genome shotgun (WGS) entry which is preliminary data.</text>
</comment>
<evidence type="ECO:0000256" key="1">
    <source>
        <dbReference type="ARBA" id="ARBA00004651"/>
    </source>
</evidence>
<dbReference type="InterPro" id="IPR020761">
    <property type="entry name" value="UPF0114_bac"/>
</dbReference>
<dbReference type="HAMAP" id="MF_00143">
    <property type="entry name" value="UPF0114"/>
    <property type="match status" value="1"/>
</dbReference>
<feature type="transmembrane region" description="Helical" evidence="7">
    <location>
        <begin position="136"/>
        <end position="156"/>
    </location>
</feature>
<dbReference type="EMBL" id="NSIT01000163">
    <property type="protein sequence ID" value="PJE78529.1"/>
    <property type="molecule type" value="Genomic_DNA"/>
</dbReference>
<protein>
    <submittedName>
        <fullName evidence="8">Uncharacterized protein</fullName>
    </submittedName>
</protein>
<evidence type="ECO:0000256" key="5">
    <source>
        <dbReference type="ARBA" id="ARBA00022989"/>
    </source>
</evidence>
<keyword evidence="5 7" id="KW-1133">Transmembrane helix</keyword>
<accession>A0A2H9T5Q1</accession>
<dbReference type="InterPro" id="IPR005134">
    <property type="entry name" value="UPF0114"/>
</dbReference>
<feature type="transmembrane region" description="Helical" evidence="7">
    <location>
        <begin position="105"/>
        <end position="124"/>
    </location>
</feature>
<keyword evidence="4 7" id="KW-0812">Transmembrane</keyword>
<evidence type="ECO:0000256" key="4">
    <source>
        <dbReference type="ARBA" id="ARBA00022692"/>
    </source>
</evidence>